<feature type="transmembrane region" description="Helical" evidence="1">
    <location>
        <begin position="192"/>
        <end position="212"/>
    </location>
</feature>
<feature type="transmembrane region" description="Helical" evidence="1">
    <location>
        <begin position="39"/>
        <end position="57"/>
    </location>
</feature>
<dbReference type="Proteomes" id="UP000462066">
    <property type="component" value="Unassembled WGS sequence"/>
</dbReference>
<evidence type="ECO:0000313" key="3">
    <source>
        <dbReference type="Proteomes" id="UP000462066"/>
    </source>
</evidence>
<dbReference type="Pfam" id="PF09997">
    <property type="entry name" value="DUF2238"/>
    <property type="match status" value="1"/>
</dbReference>
<feature type="transmembrane region" description="Helical" evidence="1">
    <location>
        <begin position="15"/>
        <end position="33"/>
    </location>
</feature>
<keyword evidence="3" id="KW-1185">Reference proteome</keyword>
<accession>A0A7V8K8G3</accession>
<comment type="caution">
    <text evidence="2">The sequence shown here is derived from an EMBL/GenBank/DDBJ whole genome shotgun (WGS) entry which is preliminary data.</text>
</comment>
<keyword evidence="1" id="KW-1133">Transmembrane helix</keyword>
<evidence type="ECO:0000256" key="1">
    <source>
        <dbReference type="SAM" id="Phobius"/>
    </source>
</evidence>
<keyword evidence="1" id="KW-0472">Membrane</keyword>
<evidence type="ECO:0008006" key="4">
    <source>
        <dbReference type="Google" id="ProtNLM"/>
    </source>
</evidence>
<proteinExistence type="predicted"/>
<reference evidence="2 3" key="1">
    <citation type="submission" date="2017-10" db="EMBL/GenBank/DDBJ databases">
        <title>Whole genome sequencing of Pseudoxanthomonas broegbernensis DSM 12573(T).</title>
        <authorList>
            <person name="Kumar S."/>
            <person name="Bansal K."/>
            <person name="Kaur A."/>
            <person name="Patil P."/>
            <person name="Sharma S."/>
            <person name="Patil P.B."/>
        </authorList>
    </citation>
    <scope>NUCLEOTIDE SEQUENCE [LARGE SCALE GENOMIC DNA]</scope>
    <source>
        <strain evidence="2 3">DSM 12573</strain>
    </source>
</reference>
<feature type="transmembrane region" description="Helical" evidence="1">
    <location>
        <begin position="116"/>
        <end position="133"/>
    </location>
</feature>
<evidence type="ECO:0000313" key="2">
    <source>
        <dbReference type="EMBL" id="KAF1687691.1"/>
    </source>
</evidence>
<feature type="transmembrane region" description="Helical" evidence="1">
    <location>
        <begin position="145"/>
        <end position="172"/>
    </location>
</feature>
<dbReference type="EMBL" id="MWIP01000002">
    <property type="protein sequence ID" value="KAF1687691.1"/>
    <property type="molecule type" value="Genomic_DNA"/>
</dbReference>
<dbReference type="AlphaFoldDB" id="A0A7V8K8G3"/>
<keyword evidence="1" id="KW-0812">Transmembrane</keyword>
<gene>
    <name evidence="2" type="ORF">B1992_03280</name>
</gene>
<dbReference type="InterPro" id="IPR014509">
    <property type="entry name" value="YjdF-like"/>
</dbReference>
<dbReference type="InterPro" id="IPR058534">
    <property type="entry name" value="YjdF"/>
</dbReference>
<dbReference type="RefSeq" id="WP_162310020.1">
    <property type="nucleotide sequence ID" value="NZ_MWIP01000002.1"/>
</dbReference>
<dbReference type="PIRSF" id="PIRSF020606">
    <property type="entry name" value="UCP020606"/>
    <property type="match status" value="1"/>
</dbReference>
<feature type="transmembrane region" description="Helical" evidence="1">
    <location>
        <begin position="64"/>
        <end position="85"/>
    </location>
</feature>
<organism evidence="2 3">
    <name type="scientific">Pseudoxanthomonas broegbernensis</name>
    <dbReference type="NCBI Taxonomy" id="83619"/>
    <lineage>
        <taxon>Bacteria</taxon>
        <taxon>Pseudomonadati</taxon>
        <taxon>Pseudomonadota</taxon>
        <taxon>Gammaproteobacteria</taxon>
        <taxon>Lysobacterales</taxon>
        <taxon>Lysobacteraceae</taxon>
        <taxon>Pseudoxanthomonas</taxon>
    </lineage>
</organism>
<name>A0A7V8K8G3_9GAMM</name>
<sequence>MPEAALRNPATSRHARVLLGLFAAVWIALAIAPKYRHDWALENVLVLLAVPALAWGWRRMPLTLLSYACLFAFGVLHEIGAHYTYAEVPYDAFFQRTFGFSLDAALGLQRNAFDRLVHFLYGVLVTPACIELLDRVAPPRGAWRYVLPVSFVMSHSLLFELFEWLAASVFGGDLGQAYLGTQGDVWDAQQDMLMATLGTVLAVAVLGLRGWMAPRR</sequence>
<protein>
    <recommendedName>
        <fullName evidence="4">DUF2238 domain-containing protein</fullName>
    </recommendedName>
</protein>